<dbReference type="Proteomes" id="UP000249818">
    <property type="component" value="Chromosome BARAN1"/>
</dbReference>
<dbReference type="KEGG" id="bana:BARAN1_0468"/>
<keyword evidence="4" id="KW-1185">Reference proteome</keyword>
<organism evidence="3 4">
    <name type="scientific">Candidatus Bipolaricaulis anaerobius</name>
    <dbReference type="NCBI Taxonomy" id="2026885"/>
    <lineage>
        <taxon>Bacteria</taxon>
        <taxon>Candidatus Bipolaricaulota</taxon>
        <taxon>Candidatus Bipolaricaulia</taxon>
        <taxon>Candidatus Bipolaricaulales</taxon>
        <taxon>Candidatus Bipolaricaulaceae</taxon>
        <taxon>Candidatus Bipolaricaulis</taxon>
    </lineage>
</organism>
<dbReference type="Pfam" id="PF04282">
    <property type="entry name" value="DUF438"/>
    <property type="match status" value="1"/>
</dbReference>
<dbReference type="EMBL" id="LS483254">
    <property type="protein sequence ID" value="SQD92492.1"/>
    <property type="molecule type" value="Genomic_DNA"/>
</dbReference>
<feature type="domain" description="DUF438" evidence="2">
    <location>
        <begin position="13"/>
        <end position="78"/>
    </location>
</feature>
<evidence type="ECO:0000313" key="4">
    <source>
        <dbReference type="Proteomes" id="UP000249818"/>
    </source>
</evidence>
<evidence type="ECO:0000313" key="3">
    <source>
        <dbReference type="EMBL" id="SQD92492.1"/>
    </source>
</evidence>
<evidence type="ECO:0000259" key="1">
    <source>
        <dbReference type="Pfam" id="PF01814"/>
    </source>
</evidence>
<sequence length="382" mass="43817">MSEMMGNTRKEALKEILHRLHAGESPQRLKAAFRDAVGNVSPQEIAQLEDELVREGLPREELLGLCDLHLSLFEEALANTEVPTPPWHPVGILMAEHRELLRIAEKLNRLAQGQGSPEELAHIREHLEESERHYLREENVLFPMVEKHGVVEPPRVLWNEHQEIRKLKKGIQTAERGRLRELSVALGERLSSHFLKENRILFPTALQVIPEGEWHEIRAQFDEIGYCCFTPAAPVPPVTRSEPGPATEGRVRLPTGEFTVHELEAVLNTLPVDITFVDKDDTVRYFNQTKDRIFVRTPAVIGRKVQDCHPQKSVHIVDRILREFREGKRDEAEFWLPLQGKLVYIRYFPVRGTNGEYLGTVEVTQDIGPLQEISGERRLLDD</sequence>
<accession>A0A2X3KJC4</accession>
<protein>
    <submittedName>
        <fullName evidence="3">Sensory box protein</fullName>
    </submittedName>
</protein>
<proteinExistence type="predicted"/>
<dbReference type="InterPro" id="IPR007380">
    <property type="entry name" value="DUF438"/>
</dbReference>
<evidence type="ECO:0000259" key="2">
    <source>
        <dbReference type="Pfam" id="PF04282"/>
    </source>
</evidence>
<dbReference type="PANTHER" id="PTHR39966:SF3">
    <property type="entry name" value="DUF438 DOMAIN-CONTAINING PROTEIN"/>
    <property type="match status" value="1"/>
</dbReference>
<name>A0A2X3KJC4_9BACT</name>
<dbReference type="Gene3D" id="1.20.120.520">
    <property type="entry name" value="nmb1532 protein domain like"/>
    <property type="match status" value="1"/>
</dbReference>
<dbReference type="Pfam" id="PF01814">
    <property type="entry name" value="Hemerythrin"/>
    <property type="match status" value="1"/>
</dbReference>
<dbReference type="SUPFAM" id="SSF55785">
    <property type="entry name" value="PYP-like sensor domain (PAS domain)"/>
    <property type="match status" value="1"/>
</dbReference>
<dbReference type="GO" id="GO:0005886">
    <property type="term" value="C:plasma membrane"/>
    <property type="evidence" value="ECO:0007669"/>
    <property type="project" value="TreeGrafter"/>
</dbReference>
<dbReference type="AlphaFoldDB" id="A0A2X3KJC4"/>
<dbReference type="RefSeq" id="WP_122030703.1">
    <property type="nucleotide sequence ID" value="NZ_LS483254.1"/>
</dbReference>
<dbReference type="InterPro" id="IPR012312">
    <property type="entry name" value="Hemerythrin-like"/>
</dbReference>
<dbReference type="InterPro" id="IPR035965">
    <property type="entry name" value="PAS-like_dom_sf"/>
</dbReference>
<dbReference type="Gene3D" id="3.30.450.20">
    <property type="entry name" value="PAS domain"/>
    <property type="match status" value="1"/>
</dbReference>
<reference evidence="4" key="1">
    <citation type="submission" date="2018-05" db="EMBL/GenBank/DDBJ databases">
        <authorList>
            <person name="Hao L."/>
        </authorList>
    </citation>
    <scope>NUCLEOTIDE SEQUENCE [LARGE SCALE GENOMIC DNA]</scope>
</reference>
<dbReference type="PANTHER" id="PTHR39966">
    <property type="entry name" value="BLL2471 PROTEIN-RELATED"/>
    <property type="match status" value="1"/>
</dbReference>
<dbReference type="Pfam" id="PF13596">
    <property type="entry name" value="PAS_10"/>
    <property type="match status" value="1"/>
</dbReference>
<feature type="domain" description="Hemerythrin-like" evidence="1">
    <location>
        <begin position="88"/>
        <end position="205"/>
    </location>
</feature>
<gene>
    <name evidence="3" type="ORF">BARAN1_0468</name>
</gene>
<dbReference type="OrthoDB" id="9769774at2"/>